<dbReference type="AlphaFoldDB" id="A0A3M0MC31"/>
<gene>
    <name evidence="3" type="ORF">C9E81_16255</name>
</gene>
<evidence type="ECO:0000256" key="1">
    <source>
        <dbReference type="SAM" id="MobiDB-lite"/>
    </source>
</evidence>
<name>A0A3M0MC31_9RHOB</name>
<protein>
    <recommendedName>
        <fullName evidence="5">Endonuclease</fullName>
    </recommendedName>
</protein>
<keyword evidence="2" id="KW-0472">Membrane</keyword>
<feature type="region of interest" description="Disordered" evidence="1">
    <location>
        <begin position="131"/>
        <end position="153"/>
    </location>
</feature>
<feature type="transmembrane region" description="Helical" evidence="2">
    <location>
        <begin position="12"/>
        <end position="31"/>
    </location>
</feature>
<accession>A0A3M0MC31</accession>
<sequence>MPTANCTRNCWIAGAILGFLVWIITAGIGPLRWYEGLFLGLVAAGLTGRFLIWLLCDGTPAETAEKWRPSPLSPGGTASQPQRTASATGLVAGSEPARSSEAVGPAGDAQLQGGGAARSMSGRNDIYAGAQARSGAAGDEEAATEPAAKSAGIAEPAAAEIVTGSDDLKKIRGVGPKLEELLHENGVTRYAQIAEWGEAEMDHFAELIGRMGSRIRSDDWVGQARTLARGGGTEFSKRVEKGELY</sequence>
<proteinExistence type="predicted"/>
<feature type="region of interest" description="Disordered" evidence="1">
    <location>
        <begin position="64"/>
        <end position="118"/>
    </location>
</feature>
<keyword evidence="2" id="KW-1133">Transmembrane helix</keyword>
<organism evidence="3 4">
    <name type="scientific">Paracoccus alkanivorans</name>
    <dbReference type="NCBI Taxonomy" id="2116655"/>
    <lineage>
        <taxon>Bacteria</taxon>
        <taxon>Pseudomonadati</taxon>
        <taxon>Pseudomonadota</taxon>
        <taxon>Alphaproteobacteria</taxon>
        <taxon>Rhodobacterales</taxon>
        <taxon>Paracoccaceae</taxon>
        <taxon>Paracoccus</taxon>
    </lineage>
</organism>
<keyword evidence="2" id="KW-0812">Transmembrane</keyword>
<evidence type="ECO:0008006" key="5">
    <source>
        <dbReference type="Google" id="ProtNLM"/>
    </source>
</evidence>
<dbReference type="Gene3D" id="1.10.150.20">
    <property type="entry name" value="5' to 3' exonuclease, C-terminal subdomain"/>
    <property type="match status" value="1"/>
</dbReference>
<dbReference type="Proteomes" id="UP000273516">
    <property type="component" value="Unassembled WGS sequence"/>
</dbReference>
<comment type="caution">
    <text evidence="3">The sequence shown here is derived from an EMBL/GenBank/DDBJ whole genome shotgun (WGS) entry which is preliminary data.</text>
</comment>
<dbReference type="RefSeq" id="WP_122113397.1">
    <property type="nucleotide sequence ID" value="NZ_QOKZ01000006.1"/>
</dbReference>
<keyword evidence="4" id="KW-1185">Reference proteome</keyword>
<feature type="compositionally biased region" description="Polar residues" evidence="1">
    <location>
        <begin position="76"/>
        <end position="87"/>
    </location>
</feature>
<dbReference type="OrthoDB" id="9807941at2"/>
<reference evidence="3 4" key="1">
    <citation type="submission" date="2018-07" db="EMBL/GenBank/DDBJ databases">
        <authorList>
            <person name="Zhang Y."/>
            <person name="Wang L."/>
            <person name="Ma S."/>
        </authorList>
    </citation>
    <scope>NUCLEOTIDE SEQUENCE [LARGE SCALE GENOMIC DNA]</scope>
    <source>
        <strain evidence="3 4">4-2</strain>
    </source>
</reference>
<evidence type="ECO:0000313" key="4">
    <source>
        <dbReference type="Proteomes" id="UP000273516"/>
    </source>
</evidence>
<dbReference type="EMBL" id="QOKZ01000006">
    <property type="protein sequence ID" value="RMC33844.1"/>
    <property type="molecule type" value="Genomic_DNA"/>
</dbReference>
<evidence type="ECO:0000313" key="3">
    <source>
        <dbReference type="EMBL" id="RMC33844.1"/>
    </source>
</evidence>
<evidence type="ECO:0000256" key="2">
    <source>
        <dbReference type="SAM" id="Phobius"/>
    </source>
</evidence>